<reference evidence="1" key="1">
    <citation type="submission" date="2018-01" db="EMBL/GenBank/DDBJ databases">
        <authorList>
            <person name="Krukenberg V."/>
        </authorList>
    </citation>
    <scope>NUCLEOTIDE SEQUENCE</scope>
    <source>
        <strain evidence="1">E20ANME2</strain>
    </source>
</reference>
<dbReference type="EMBL" id="PQXF01000006">
    <property type="protein sequence ID" value="PXF61278.1"/>
    <property type="molecule type" value="Genomic_DNA"/>
</dbReference>
<gene>
    <name evidence="1" type="ORF">C4B59_04820</name>
</gene>
<sequence>MKILITSIVDLKKSAHNSRLHQFLMYLSKNHEITVLSINDWWKAEWDDKSKEYGEDFEDLFDKISSIYLTEKKISPVFQEMYSIKTVDNLLRKARYRDFDVHFNYNALISGYAVAKKMKSVGVNTIYDVADDLPEMIKTSPQVPNLLRPIGYFIGDLVMKKNIHISTKVSYTTDSLRSSCKIPSNKSELIPNGVDTKLFRKYPSDDIRKELGINNAFVIGHVGVLREWIDLEPLFISVKQLSEKLDINLLIVGGGVGYEETMKLARKYGLLKNAIFTGTVPYTQVPKYISCMDVCIIPFKLDAVSQNSLPLKLFEYLACEKPVISTKVEGITATVQNRVLYASNSEEYKNRIIELYNDEDLRKKMESEGRKFVEKNYNWSLITSKLEKILMGAPS</sequence>
<evidence type="ECO:0000313" key="2">
    <source>
        <dbReference type="Proteomes" id="UP000248329"/>
    </source>
</evidence>
<evidence type="ECO:0000313" key="1">
    <source>
        <dbReference type="EMBL" id="PXF61278.1"/>
    </source>
</evidence>
<comment type="caution">
    <text evidence="1">The sequence shown here is derived from an EMBL/GenBank/DDBJ whole genome shotgun (WGS) entry which is preliminary data.</text>
</comment>
<dbReference type="Proteomes" id="UP000248329">
    <property type="component" value="Unassembled WGS sequence"/>
</dbReference>
<protein>
    <submittedName>
        <fullName evidence="1">Uncharacterized protein</fullName>
    </submittedName>
</protein>
<name>A0AC61L4S2_9EURY</name>
<organism evidence="1 2">
    <name type="scientific">Candidatus Methanogaster sp</name>
    <dbReference type="NCBI Taxonomy" id="3386292"/>
    <lineage>
        <taxon>Archaea</taxon>
        <taxon>Methanobacteriati</taxon>
        <taxon>Methanobacteriota</taxon>
        <taxon>Stenosarchaea group</taxon>
        <taxon>Methanomicrobia</taxon>
        <taxon>Methanosarcinales</taxon>
        <taxon>ANME-2 cluster</taxon>
        <taxon>Candidatus Methanogasteraceae</taxon>
        <taxon>Candidatus Methanogaster</taxon>
    </lineage>
</organism>
<accession>A0AC61L4S2</accession>
<proteinExistence type="predicted"/>